<evidence type="ECO:0000313" key="2">
    <source>
        <dbReference type="Proteomes" id="UP000887540"/>
    </source>
</evidence>
<dbReference type="Proteomes" id="UP000887540">
    <property type="component" value="Unplaced"/>
</dbReference>
<feature type="signal peptide" evidence="1">
    <location>
        <begin position="1"/>
        <end position="19"/>
    </location>
</feature>
<reference evidence="3" key="1">
    <citation type="submission" date="2022-11" db="UniProtKB">
        <authorList>
            <consortium name="WormBaseParasite"/>
        </authorList>
    </citation>
    <scope>IDENTIFICATION</scope>
</reference>
<dbReference type="AlphaFoldDB" id="A0A914EF96"/>
<protein>
    <submittedName>
        <fullName evidence="3">Uncharacterized protein</fullName>
    </submittedName>
</protein>
<evidence type="ECO:0000256" key="1">
    <source>
        <dbReference type="SAM" id="SignalP"/>
    </source>
</evidence>
<keyword evidence="1" id="KW-0732">Signal</keyword>
<keyword evidence="2" id="KW-1185">Reference proteome</keyword>
<accession>A0A914EF96</accession>
<proteinExistence type="predicted"/>
<name>A0A914EF96_9BILA</name>
<organism evidence="2 3">
    <name type="scientific">Acrobeloides nanus</name>
    <dbReference type="NCBI Taxonomy" id="290746"/>
    <lineage>
        <taxon>Eukaryota</taxon>
        <taxon>Metazoa</taxon>
        <taxon>Ecdysozoa</taxon>
        <taxon>Nematoda</taxon>
        <taxon>Chromadorea</taxon>
        <taxon>Rhabditida</taxon>
        <taxon>Tylenchina</taxon>
        <taxon>Cephalobomorpha</taxon>
        <taxon>Cephaloboidea</taxon>
        <taxon>Cephalobidae</taxon>
        <taxon>Acrobeloides</taxon>
    </lineage>
</organism>
<dbReference type="WBParaSite" id="ACRNAN_scaffold7847.g28462.t1">
    <property type="protein sequence ID" value="ACRNAN_scaffold7847.g28462.t1"/>
    <property type="gene ID" value="ACRNAN_scaffold7847.g28462"/>
</dbReference>
<evidence type="ECO:0000313" key="3">
    <source>
        <dbReference type="WBParaSite" id="ACRNAN_scaffold7847.g28462.t1"/>
    </source>
</evidence>
<sequence length="226" mass="25161">MNFSLICIVFLGCISLASAKECIDGVDNVIALHDLHNKKGSISFNDLKMQTYDAKLRPTCDAIHIPGYFKIASGEIEIVEPLHESEDSLRLELTIEQNSFMVGQVCEKGESKNAFIPNEVCNFDLCSLMEDFCKLFETKGVFGIKDLPVDYRDFIAIGPVTIPQVEGEWKAELAITQTGKAKAGVRLGDGLEDSWTYLKLGSDDDIKAYEETEKKRKEGAIPKEEL</sequence>
<feature type="chain" id="PRO_5037067432" evidence="1">
    <location>
        <begin position="20"/>
        <end position="226"/>
    </location>
</feature>